<dbReference type="AlphaFoldDB" id="A0A9W7CSM5"/>
<evidence type="ECO:0000313" key="1">
    <source>
        <dbReference type="EMBL" id="GMF41482.1"/>
    </source>
</evidence>
<name>A0A9W7CSM5_9STRA</name>
<organism evidence="1 2">
    <name type="scientific">Phytophthora fragariaefolia</name>
    <dbReference type="NCBI Taxonomy" id="1490495"/>
    <lineage>
        <taxon>Eukaryota</taxon>
        <taxon>Sar</taxon>
        <taxon>Stramenopiles</taxon>
        <taxon>Oomycota</taxon>
        <taxon>Peronosporomycetes</taxon>
        <taxon>Peronosporales</taxon>
        <taxon>Peronosporaceae</taxon>
        <taxon>Phytophthora</taxon>
    </lineage>
</organism>
<comment type="caution">
    <text evidence="1">The sequence shown here is derived from an EMBL/GenBank/DDBJ whole genome shotgun (WGS) entry which is preliminary data.</text>
</comment>
<evidence type="ECO:0000313" key="2">
    <source>
        <dbReference type="Proteomes" id="UP001165121"/>
    </source>
</evidence>
<sequence>MLVCHNTLSLKRIAVAREETLEPSLDWLKGYADKNARGTAGASHTRTPNRFRVVSVRAELLTNVLGHQATACQHHQHVPERESQLPVPEVQLLDRQDWQVEQRLAPVRGVCSVHQAWSSSTRASSYYA</sequence>
<proteinExistence type="predicted"/>
<protein>
    <submittedName>
        <fullName evidence="1">Unnamed protein product</fullName>
    </submittedName>
</protein>
<dbReference type="Proteomes" id="UP001165121">
    <property type="component" value="Unassembled WGS sequence"/>
</dbReference>
<dbReference type="EMBL" id="BSXT01001339">
    <property type="protein sequence ID" value="GMF41482.1"/>
    <property type="molecule type" value="Genomic_DNA"/>
</dbReference>
<reference evidence="1" key="1">
    <citation type="submission" date="2023-04" db="EMBL/GenBank/DDBJ databases">
        <title>Phytophthora fragariaefolia NBRC 109709.</title>
        <authorList>
            <person name="Ichikawa N."/>
            <person name="Sato H."/>
            <person name="Tonouchi N."/>
        </authorList>
    </citation>
    <scope>NUCLEOTIDE SEQUENCE</scope>
    <source>
        <strain evidence="1">NBRC 109709</strain>
    </source>
</reference>
<gene>
    <name evidence="1" type="ORF">Pfra01_001316300</name>
</gene>
<accession>A0A9W7CSM5</accession>
<keyword evidence="2" id="KW-1185">Reference proteome</keyword>